<organism evidence="2 3">
    <name type="scientific">Melghiribacillus thermohalophilus</name>
    <dbReference type="NCBI Taxonomy" id="1324956"/>
    <lineage>
        <taxon>Bacteria</taxon>
        <taxon>Bacillati</taxon>
        <taxon>Bacillota</taxon>
        <taxon>Bacilli</taxon>
        <taxon>Bacillales</taxon>
        <taxon>Bacillaceae</taxon>
        <taxon>Melghiribacillus</taxon>
    </lineage>
</organism>
<evidence type="ECO:0008006" key="4">
    <source>
        <dbReference type="Google" id="ProtNLM"/>
    </source>
</evidence>
<sequence>MRKMKSVSFLLAVLLLVSLITPGVVGAEVKSETKVKLKDLNVTIPYDRSDIELKRSEKGDTVEIKVLDKKSGELLTTYGESVKPDPSQQNTDATLSSGTYTIHTIYEEREDGPAVSRLYTVMRVYSSGSFRQINEILDTYWQEASSGTWEHDNEHSSTISTSGSFPATEIETSGTATVVVETTHSAGGEFSIEFLESVGFSISSSSEGTYFARKSINLGYRYSLY</sequence>
<keyword evidence="1" id="KW-0732">Signal</keyword>
<comment type="caution">
    <text evidence="2">The sequence shown here is derived from an EMBL/GenBank/DDBJ whole genome shotgun (WGS) entry which is preliminary data.</text>
</comment>
<feature type="chain" id="PRO_5038969679" description="FlgD-like protein" evidence="1">
    <location>
        <begin position="27"/>
        <end position="225"/>
    </location>
</feature>
<dbReference type="Proteomes" id="UP000294650">
    <property type="component" value="Unassembled WGS sequence"/>
</dbReference>
<proteinExistence type="predicted"/>
<dbReference type="AlphaFoldDB" id="A0A4V2V1F3"/>
<reference evidence="2 3" key="1">
    <citation type="submission" date="2019-03" db="EMBL/GenBank/DDBJ databases">
        <title>Genomic Encyclopedia of Type Strains, Phase IV (KMG-IV): sequencing the most valuable type-strain genomes for metagenomic binning, comparative biology and taxonomic classification.</title>
        <authorList>
            <person name="Goeker M."/>
        </authorList>
    </citation>
    <scope>NUCLEOTIDE SEQUENCE [LARGE SCALE GENOMIC DNA]</scope>
    <source>
        <strain evidence="2 3">DSM 25894</strain>
    </source>
</reference>
<name>A0A4V2V1F3_9BACI</name>
<keyword evidence="3" id="KW-1185">Reference proteome</keyword>
<dbReference type="EMBL" id="SMAN01000012">
    <property type="protein sequence ID" value="TCT20952.1"/>
    <property type="molecule type" value="Genomic_DNA"/>
</dbReference>
<protein>
    <recommendedName>
        <fullName evidence="4">FlgD-like protein</fullName>
    </recommendedName>
</protein>
<gene>
    <name evidence="2" type="ORF">EDD68_11280</name>
</gene>
<accession>A0A4V2V1F3</accession>
<evidence type="ECO:0000313" key="2">
    <source>
        <dbReference type="EMBL" id="TCT20952.1"/>
    </source>
</evidence>
<evidence type="ECO:0000313" key="3">
    <source>
        <dbReference type="Proteomes" id="UP000294650"/>
    </source>
</evidence>
<evidence type="ECO:0000256" key="1">
    <source>
        <dbReference type="SAM" id="SignalP"/>
    </source>
</evidence>
<feature type="signal peptide" evidence="1">
    <location>
        <begin position="1"/>
        <end position="26"/>
    </location>
</feature>